<proteinExistence type="predicted"/>
<sequence length="162" mass="17275">MAPHGEADRKPARADGTDADAGRIADAVDGLAELWTTAAAEASVRLSPHQLRALHALQATPGANLTMLAERLDAGLPTVSRLCDRLEAAGLLLRDAAPHNRREIQLSLTAHGRDVLAEVADLRSRALTEVVRGMEPDDRAALERGLRAFVEARRVRAPGESG</sequence>
<keyword evidence="2" id="KW-0238">DNA-binding</keyword>
<keyword evidence="3" id="KW-0804">Transcription</keyword>
<comment type="caution">
    <text evidence="6">The sequence shown here is derived from an EMBL/GenBank/DDBJ whole genome shotgun (WGS) entry which is preliminary data.</text>
</comment>
<dbReference type="SMART" id="SM00347">
    <property type="entry name" value="HTH_MARR"/>
    <property type="match status" value="1"/>
</dbReference>
<evidence type="ECO:0000259" key="5">
    <source>
        <dbReference type="PROSITE" id="PS50995"/>
    </source>
</evidence>
<evidence type="ECO:0000256" key="4">
    <source>
        <dbReference type="SAM" id="MobiDB-lite"/>
    </source>
</evidence>
<dbReference type="RefSeq" id="WP_019056266.1">
    <property type="nucleotide sequence ID" value="NZ_JAPEMW010000001.1"/>
</dbReference>
<dbReference type="InterPro" id="IPR036388">
    <property type="entry name" value="WH-like_DNA-bd_sf"/>
</dbReference>
<keyword evidence="7" id="KW-1185">Reference proteome</keyword>
<reference evidence="6 7" key="1">
    <citation type="submission" date="2023-10" db="EMBL/GenBank/DDBJ databases">
        <title>Characterization of rhizosphere-enriched actinobacteria from wheat plants lab-grown on chernevaya soil.</title>
        <authorList>
            <person name="Tikhonova E.N."/>
            <person name="Konopkin A."/>
            <person name="Kravchenko I.K."/>
        </authorList>
    </citation>
    <scope>NUCLEOTIDE SEQUENCE [LARGE SCALE GENOMIC DNA]</scope>
    <source>
        <strain evidence="6 7">RR29</strain>
    </source>
</reference>
<evidence type="ECO:0000313" key="7">
    <source>
        <dbReference type="Proteomes" id="UP001187346"/>
    </source>
</evidence>
<keyword evidence="1" id="KW-0805">Transcription regulation</keyword>
<accession>A0ABU4F9L0</accession>
<dbReference type="PROSITE" id="PS01117">
    <property type="entry name" value="HTH_MARR_1"/>
    <property type="match status" value="1"/>
</dbReference>
<dbReference type="SUPFAM" id="SSF46785">
    <property type="entry name" value="Winged helix' DNA-binding domain"/>
    <property type="match status" value="1"/>
</dbReference>
<evidence type="ECO:0000256" key="3">
    <source>
        <dbReference type="ARBA" id="ARBA00023163"/>
    </source>
</evidence>
<evidence type="ECO:0000313" key="6">
    <source>
        <dbReference type="EMBL" id="MDV7217261.1"/>
    </source>
</evidence>
<dbReference type="InterPro" id="IPR039422">
    <property type="entry name" value="MarR/SlyA-like"/>
</dbReference>
<dbReference type="InterPro" id="IPR023187">
    <property type="entry name" value="Tscrpt_reg_MarR-type_CS"/>
</dbReference>
<organism evidence="6 7">
    <name type="scientific">Streptomyces prunicolor</name>
    <dbReference type="NCBI Taxonomy" id="67348"/>
    <lineage>
        <taxon>Bacteria</taxon>
        <taxon>Bacillati</taxon>
        <taxon>Actinomycetota</taxon>
        <taxon>Actinomycetes</taxon>
        <taxon>Kitasatosporales</taxon>
        <taxon>Streptomycetaceae</taxon>
        <taxon>Streptomyces</taxon>
    </lineage>
</organism>
<name>A0ABU4F9L0_9ACTN</name>
<dbReference type="EMBL" id="JAWMAJ010000042">
    <property type="protein sequence ID" value="MDV7217261.1"/>
    <property type="molecule type" value="Genomic_DNA"/>
</dbReference>
<evidence type="ECO:0000256" key="2">
    <source>
        <dbReference type="ARBA" id="ARBA00023125"/>
    </source>
</evidence>
<gene>
    <name evidence="6" type="ORF">R5A26_15010</name>
</gene>
<feature type="domain" description="HTH marR-type" evidence="5">
    <location>
        <begin position="14"/>
        <end position="151"/>
    </location>
</feature>
<dbReference type="PANTHER" id="PTHR33164:SF103">
    <property type="entry name" value="REGULATORY PROTEIN MARR"/>
    <property type="match status" value="1"/>
</dbReference>
<dbReference type="Gene3D" id="1.10.10.10">
    <property type="entry name" value="Winged helix-like DNA-binding domain superfamily/Winged helix DNA-binding domain"/>
    <property type="match status" value="1"/>
</dbReference>
<dbReference type="Pfam" id="PF01047">
    <property type="entry name" value="MarR"/>
    <property type="match status" value="1"/>
</dbReference>
<dbReference type="InterPro" id="IPR036390">
    <property type="entry name" value="WH_DNA-bd_sf"/>
</dbReference>
<dbReference type="PROSITE" id="PS50995">
    <property type="entry name" value="HTH_MARR_2"/>
    <property type="match status" value="1"/>
</dbReference>
<evidence type="ECO:0000256" key="1">
    <source>
        <dbReference type="ARBA" id="ARBA00023015"/>
    </source>
</evidence>
<dbReference type="InterPro" id="IPR000835">
    <property type="entry name" value="HTH_MarR-typ"/>
</dbReference>
<dbReference type="PANTHER" id="PTHR33164">
    <property type="entry name" value="TRANSCRIPTIONAL REGULATOR, MARR FAMILY"/>
    <property type="match status" value="1"/>
</dbReference>
<protein>
    <submittedName>
        <fullName evidence="6">MarR family transcriptional regulator</fullName>
    </submittedName>
</protein>
<feature type="region of interest" description="Disordered" evidence="4">
    <location>
        <begin position="1"/>
        <end position="21"/>
    </location>
</feature>
<dbReference type="Proteomes" id="UP001187346">
    <property type="component" value="Unassembled WGS sequence"/>
</dbReference>